<dbReference type="OrthoDB" id="5976022at2759"/>
<name>A2EM21_TRIV3</name>
<dbReference type="Proteomes" id="UP000001542">
    <property type="component" value="Unassembled WGS sequence"/>
</dbReference>
<gene>
    <name evidence="4" type="ORF">TVAG_475140</name>
</gene>
<keyword evidence="5" id="KW-1185">Reference proteome</keyword>
<dbReference type="PANTHER" id="PTHR24070">
    <property type="entry name" value="RAS, DI-RAS, AND RHEB FAMILY MEMBERS OF SMALL GTPASE SUPERFAMILY"/>
    <property type="match status" value="1"/>
</dbReference>
<dbReference type="GO" id="GO:0005886">
    <property type="term" value="C:plasma membrane"/>
    <property type="evidence" value="ECO:0000318"/>
    <property type="project" value="GO_Central"/>
</dbReference>
<dbReference type="PROSITE" id="PS51419">
    <property type="entry name" value="RAB"/>
    <property type="match status" value="1"/>
</dbReference>
<dbReference type="SMART" id="SM00176">
    <property type="entry name" value="RAN"/>
    <property type="match status" value="1"/>
</dbReference>
<dbReference type="VEuPathDB" id="TrichDB:TVAG_475140"/>
<dbReference type="EMBL" id="DS113427">
    <property type="protein sequence ID" value="EAY06280.1"/>
    <property type="molecule type" value="Genomic_DNA"/>
</dbReference>
<dbReference type="CDD" id="cd00876">
    <property type="entry name" value="Ras"/>
    <property type="match status" value="1"/>
</dbReference>
<dbReference type="InterPro" id="IPR005225">
    <property type="entry name" value="Small_GTP-bd"/>
</dbReference>
<organism evidence="4 5">
    <name type="scientific">Trichomonas vaginalis (strain ATCC PRA-98 / G3)</name>
    <dbReference type="NCBI Taxonomy" id="412133"/>
    <lineage>
        <taxon>Eukaryota</taxon>
        <taxon>Metamonada</taxon>
        <taxon>Parabasalia</taxon>
        <taxon>Trichomonadida</taxon>
        <taxon>Trichomonadidae</taxon>
        <taxon>Trichomonas</taxon>
    </lineage>
</organism>
<dbReference type="NCBIfam" id="TIGR00231">
    <property type="entry name" value="small_GTP"/>
    <property type="match status" value="1"/>
</dbReference>
<dbReference type="InterPro" id="IPR001806">
    <property type="entry name" value="Small_GTPase"/>
</dbReference>
<dbReference type="InterPro" id="IPR027417">
    <property type="entry name" value="P-loop_NTPase"/>
</dbReference>
<dbReference type="PROSITE" id="PS51421">
    <property type="entry name" value="RAS"/>
    <property type="match status" value="1"/>
</dbReference>
<evidence type="ECO:0000313" key="4">
    <source>
        <dbReference type="EMBL" id="EAY06280.1"/>
    </source>
</evidence>
<dbReference type="InParanoid" id="A2EM21"/>
<dbReference type="SMR" id="A2EM21"/>
<keyword evidence="2" id="KW-0342">GTP-binding</keyword>
<dbReference type="FunFam" id="3.40.50.300:FF:001423">
    <property type="entry name" value="Ras family GTPase"/>
    <property type="match status" value="1"/>
</dbReference>
<feature type="region of interest" description="Disordered" evidence="3">
    <location>
        <begin position="163"/>
        <end position="185"/>
    </location>
</feature>
<reference evidence="4" key="1">
    <citation type="submission" date="2006-10" db="EMBL/GenBank/DDBJ databases">
        <authorList>
            <person name="Amadeo P."/>
            <person name="Zhao Q."/>
            <person name="Wortman J."/>
            <person name="Fraser-Liggett C."/>
            <person name="Carlton J."/>
        </authorList>
    </citation>
    <scope>NUCLEOTIDE SEQUENCE</scope>
    <source>
        <strain evidence="4">G3</strain>
    </source>
</reference>
<dbReference type="OMA" id="DRDVYPM"/>
<dbReference type="VEuPathDB" id="TrichDB:TVAGG3_0613390"/>
<dbReference type="GO" id="GO:0003924">
    <property type="term" value="F:GTPase activity"/>
    <property type="evidence" value="ECO:0000318"/>
    <property type="project" value="GO_Central"/>
</dbReference>
<dbReference type="SMART" id="SM00174">
    <property type="entry name" value="RHO"/>
    <property type="match status" value="1"/>
</dbReference>
<dbReference type="Pfam" id="PF00071">
    <property type="entry name" value="Ras"/>
    <property type="match status" value="1"/>
</dbReference>
<keyword evidence="1" id="KW-0547">Nucleotide-binding</keyword>
<dbReference type="AlphaFoldDB" id="A2EM21"/>
<dbReference type="PROSITE" id="PS51420">
    <property type="entry name" value="RHO"/>
    <property type="match status" value="1"/>
</dbReference>
<dbReference type="GO" id="GO:0005525">
    <property type="term" value="F:GTP binding"/>
    <property type="evidence" value="ECO:0000318"/>
    <property type="project" value="GO_Central"/>
</dbReference>
<evidence type="ECO:0000313" key="5">
    <source>
        <dbReference type="Proteomes" id="UP000001542"/>
    </source>
</evidence>
<reference evidence="4" key="2">
    <citation type="journal article" date="2007" name="Science">
        <title>Draft genome sequence of the sexually transmitted pathogen Trichomonas vaginalis.</title>
        <authorList>
            <person name="Carlton J.M."/>
            <person name="Hirt R.P."/>
            <person name="Silva J.C."/>
            <person name="Delcher A.L."/>
            <person name="Schatz M."/>
            <person name="Zhao Q."/>
            <person name="Wortman J.R."/>
            <person name="Bidwell S.L."/>
            <person name="Alsmark U.C.M."/>
            <person name="Besteiro S."/>
            <person name="Sicheritz-Ponten T."/>
            <person name="Noel C.J."/>
            <person name="Dacks J.B."/>
            <person name="Foster P.G."/>
            <person name="Simillion C."/>
            <person name="Van de Peer Y."/>
            <person name="Miranda-Saavedra D."/>
            <person name="Barton G.J."/>
            <person name="Westrop G.D."/>
            <person name="Mueller S."/>
            <person name="Dessi D."/>
            <person name="Fiori P.L."/>
            <person name="Ren Q."/>
            <person name="Paulsen I."/>
            <person name="Zhang H."/>
            <person name="Bastida-Corcuera F.D."/>
            <person name="Simoes-Barbosa A."/>
            <person name="Brown M.T."/>
            <person name="Hayes R.D."/>
            <person name="Mukherjee M."/>
            <person name="Okumura C.Y."/>
            <person name="Schneider R."/>
            <person name="Smith A.J."/>
            <person name="Vanacova S."/>
            <person name="Villalvazo M."/>
            <person name="Haas B.J."/>
            <person name="Pertea M."/>
            <person name="Feldblyum T.V."/>
            <person name="Utterback T.R."/>
            <person name="Shu C.L."/>
            <person name="Osoegawa K."/>
            <person name="de Jong P.J."/>
            <person name="Hrdy I."/>
            <person name="Horvathova L."/>
            <person name="Zubacova Z."/>
            <person name="Dolezal P."/>
            <person name="Malik S.B."/>
            <person name="Logsdon J.M. Jr."/>
            <person name="Henze K."/>
            <person name="Gupta A."/>
            <person name="Wang C.C."/>
            <person name="Dunne R.L."/>
            <person name="Upcroft J.A."/>
            <person name="Upcroft P."/>
            <person name="White O."/>
            <person name="Salzberg S.L."/>
            <person name="Tang P."/>
            <person name="Chiu C.-H."/>
            <person name="Lee Y.-S."/>
            <person name="Embley T.M."/>
            <person name="Coombs G.H."/>
            <person name="Mottram J.C."/>
            <person name="Tachezy J."/>
            <person name="Fraser-Liggett C.M."/>
            <person name="Johnson P.J."/>
        </authorList>
    </citation>
    <scope>NUCLEOTIDE SEQUENCE [LARGE SCALE GENOMIC DNA]</scope>
    <source>
        <strain evidence="4">G3</strain>
    </source>
</reference>
<protein>
    <submittedName>
        <fullName evidence="4">Ras family protein</fullName>
    </submittedName>
</protein>
<dbReference type="RefSeq" id="XP_001318503.1">
    <property type="nucleotide sequence ID" value="XM_001318468.1"/>
</dbReference>
<dbReference type="eggNOG" id="KOG0395">
    <property type="taxonomic scope" value="Eukaryota"/>
</dbReference>
<dbReference type="GO" id="GO:0007165">
    <property type="term" value="P:signal transduction"/>
    <property type="evidence" value="ECO:0007669"/>
    <property type="project" value="InterPro"/>
</dbReference>
<evidence type="ECO:0000256" key="3">
    <source>
        <dbReference type="SAM" id="MobiDB-lite"/>
    </source>
</evidence>
<dbReference type="KEGG" id="tva:4764155"/>
<dbReference type="SUPFAM" id="SSF52540">
    <property type="entry name" value="P-loop containing nucleoside triphosphate hydrolases"/>
    <property type="match status" value="1"/>
</dbReference>
<dbReference type="STRING" id="5722.A2EM21"/>
<dbReference type="PRINTS" id="PR00449">
    <property type="entry name" value="RASTRNSFRMNG"/>
</dbReference>
<dbReference type="Gene3D" id="3.40.50.300">
    <property type="entry name" value="P-loop containing nucleotide triphosphate hydrolases"/>
    <property type="match status" value="1"/>
</dbReference>
<dbReference type="SMART" id="SM00173">
    <property type="entry name" value="RAS"/>
    <property type="match status" value="1"/>
</dbReference>
<accession>A2EM21</accession>
<proteinExistence type="predicted"/>
<dbReference type="GO" id="GO:0019003">
    <property type="term" value="F:GDP binding"/>
    <property type="evidence" value="ECO:0000318"/>
    <property type="project" value="GO_Central"/>
</dbReference>
<evidence type="ECO:0000256" key="1">
    <source>
        <dbReference type="ARBA" id="ARBA00022741"/>
    </source>
</evidence>
<dbReference type="SMART" id="SM00175">
    <property type="entry name" value="RAB"/>
    <property type="match status" value="1"/>
</dbReference>
<dbReference type="InterPro" id="IPR020849">
    <property type="entry name" value="Small_GTPase_Ras-type"/>
</dbReference>
<evidence type="ECO:0000256" key="2">
    <source>
        <dbReference type="ARBA" id="ARBA00023134"/>
    </source>
</evidence>
<sequence length="192" mass="21507">MGSGGVGKSALTIRLVQDRFSTVYDPTIEDSYVKLLNVDGKPLKLDILDTAGQDDFKAIRETYMRSGNGFLVVFSLIDSHSFDMVNGYIKDIRLTNGREDIPIVCCGNKCDLGDQRQISPEEVEEYFRSVKCCYFETSAARNINVQEAFLTVARMMREANPNYYSPSDIPGKKDSRSNVDQSEEPDCACNIL</sequence>